<dbReference type="InterPro" id="IPR036938">
    <property type="entry name" value="PAP2/HPO_sf"/>
</dbReference>
<evidence type="ECO:0000256" key="6">
    <source>
        <dbReference type="ARBA" id="ARBA00023136"/>
    </source>
</evidence>
<dbReference type="GO" id="GO:0005886">
    <property type="term" value="C:plasma membrane"/>
    <property type="evidence" value="ECO:0007669"/>
    <property type="project" value="UniProtKB-SubCell"/>
</dbReference>
<keyword evidence="5" id="KW-1133">Transmembrane helix</keyword>
<comment type="subcellular location">
    <subcellularLocation>
        <location evidence="1">Cell membrane</location>
        <topology evidence="1">Multi-pass membrane protein</topology>
    </subcellularLocation>
</comment>
<protein>
    <submittedName>
        <fullName evidence="8">5'-phosphoribosyl-monophospho-decaprenol phosphatase</fullName>
    </submittedName>
</protein>
<keyword evidence="4" id="KW-0378">Hydrolase</keyword>
<feature type="domain" description="Phosphatidic acid phosphatase type 2/haloperoxidase" evidence="7">
    <location>
        <begin position="56"/>
        <end position="159"/>
    </location>
</feature>
<reference evidence="9" key="1">
    <citation type="submission" date="2016-10" db="EMBL/GenBank/DDBJ databases">
        <authorList>
            <person name="Varghese N."/>
            <person name="Submissions S."/>
        </authorList>
    </citation>
    <scope>NUCLEOTIDE SEQUENCE [LARGE SCALE GENOMIC DNA]</scope>
    <source>
        <strain evidence="9">DSM 46136</strain>
    </source>
</reference>
<keyword evidence="3" id="KW-0812">Transmembrane</keyword>
<evidence type="ECO:0000259" key="7">
    <source>
        <dbReference type="SMART" id="SM00014"/>
    </source>
</evidence>
<evidence type="ECO:0000256" key="3">
    <source>
        <dbReference type="ARBA" id="ARBA00022692"/>
    </source>
</evidence>
<dbReference type="STRING" id="1296565.SAMN05660657_00440"/>
<evidence type="ECO:0000313" key="8">
    <source>
        <dbReference type="EMBL" id="SFT36374.1"/>
    </source>
</evidence>
<name>A0A1I6XEZ4_9ACTN</name>
<organism evidence="8 9">
    <name type="scientific">Geodermatophilus amargosae</name>
    <dbReference type="NCBI Taxonomy" id="1296565"/>
    <lineage>
        <taxon>Bacteria</taxon>
        <taxon>Bacillati</taxon>
        <taxon>Actinomycetota</taxon>
        <taxon>Actinomycetes</taxon>
        <taxon>Geodermatophilales</taxon>
        <taxon>Geodermatophilaceae</taxon>
        <taxon>Geodermatophilus</taxon>
    </lineage>
</organism>
<keyword evidence="6" id="KW-0472">Membrane</keyword>
<dbReference type="PANTHER" id="PTHR14969:SF62">
    <property type="entry name" value="DECAPRENYLPHOSPHORYL-5-PHOSPHORIBOSE PHOSPHATASE RV3807C-RELATED"/>
    <property type="match status" value="1"/>
</dbReference>
<keyword evidence="2" id="KW-1003">Cell membrane</keyword>
<dbReference type="Proteomes" id="UP000199546">
    <property type="component" value="Unassembled WGS sequence"/>
</dbReference>
<dbReference type="SMART" id="SM00014">
    <property type="entry name" value="acidPPc"/>
    <property type="match status" value="1"/>
</dbReference>
<dbReference type="InterPro" id="IPR000326">
    <property type="entry name" value="PAP2/HPO"/>
</dbReference>
<dbReference type="SUPFAM" id="SSF48317">
    <property type="entry name" value="Acid phosphatase/Vanadium-dependent haloperoxidase"/>
    <property type="match status" value="1"/>
</dbReference>
<accession>A0A1I6XEZ4</accession>
<evidence type="ECO:0000313" key="9">
    <source>
        <dbReference type="Proteomes" id="UP000199546"/>
    </source>
</evidence>
<dbReference type="GO" id="GO:0016787">
    <property type="term" value="F:hydrolase activity"/>
    <property type="evidence" value="ECO:0007669"/>
    <property type="project" value="UniProtKB-KW"/>
</dbReference>
<sequence>MSGETWMVLAVQRWTIGPRTLQAATLLDRAGEHAAAWIAAGLVGAAVDVRGRQHWVQAVVAVLASHGSSVVLKRVVRRVRPTHPSLGAHVAVPSRWSFPSSHAASTTTAAILYGRLVGTRLTAVLPVAMAWSRLGLGVHYPSDVASGIALGSAVAALAPIGHRRGAR</sequence>
<evidence type="ECO:0000256" key="2">
    <source>
        <dbReference type="ARBA" id="ARBA00022475"/>
    </source>
</evidence>
<evidence type="ECO:0000256" key="4">
    <source>
        <dbReference type="ARBA" id="ARBA00022801"/>
    </source>
</evidence>
<dbReference type="RefSeq" id="WP_093577757.1">
    <property type="nucleotide sequence ID" value="NZ_FPBA01000001.1"/>
</dbReference>
<dbReference type="OrthoDB" id="4333485at2"/>
<dbReference type="PANTHER" id="PTHR14969">
    <property type="entry name" value="SPHINGOSINE-1-PHOSPHATE PHOSPHOHYDROLASE"/>
    <property type="match status" value="1"/>
</dbReference>
<keyword evidence="9" id="KW-1185">Reference proteome</keyword>
<evidence type="ECO:0000256" key="1">
    <source>
        <dbReference type="ARBA" id="ARBA00004651"/>
    </source>
</evidence>
<dbReference type="AlphaFoldDB" id="A0A1I6XEZ4"/>
<gene>
    <name evidence="8" type="ORF">SAMN05660657_00440</name>
</gene>
<dbReference type="EMBL" id="FPBA01000001">
    <property type="protein sequence ID" value="SFT36374.1"/>
    <property type="molecule type" value="Genomic_DNA"/>
</dbReference>
<dbReference type="Pfam" id="PF01569">
    <property type="entry name" value="PAP2"/>
    <property type="match status" value="1"/>
</dbReference>
<evidence type="ECO:0000256" key="5">
    <source>
        <dbReference type="ARBA" id="ARBA00022989"/>
    </source>
</evidence>
<proteinExistence type="predicted"/>
<dbReference type="Gene3D" id="1.20.144.10">
    <property type="entry name" value="Phosphatidic acid phosphatase type 2/haloperoxidase"/>
    <property type="match status" value="1"/>
</dbReference>